<comment type="caution">
    <text evidence="14">The sequence shown here is derived from an EMBL/GenBank/DDBJ whole genome shotgun (WGS) entry which is preliminary data.</text>
</comment>
<evidence type="ECO:0000313" key="14">
    <source>
        <dbReference type="EMBL" id="TGM19103.1"/>
    </source>
</evidence>
<dbReference type="CDD" id="cd02801">
    <property type="entry name" value="DUS_like_FMN"/>
    <property type="match status" value="1"/>
</dbReference>
<evidence type="ECO:0000256" key="5">
    <source>
        <dbReference type="ARBA" id="ARBA00022643"/>
    </source>
</evidence>
<dbReference type="EMBL" id="RQGT01000030">
    <property type="protein sequence ID" value="TGM19103.1"/>
    <property type="molecule type" value="Genomic_DNA"/>
</dbReference>
<keyword evidence="5 12" id="KW-0288">FMN</keyword>
<comment type="catalytic activity">
    <reaction evidence="10">
        <text>a 5,6-dihydrouridine in tRNA + NADP(+) = a uridine in tRNA + NADPH + H(+)</text>
        <dbReference type="Rhea" id="RHEA:23624"/>
        <dbReference type="Rhea" id="RHEA-COMP:13339"/>
        <dbReference type="Rhea" id="RHEA-COMP:13887"/>
        <dbReference type="ChEBI" id="CHEBI:15378"/>
        <dbReference type="ChEBI" id="CHEBI:57783"/>
        <dbReference type="ChEBI" id="CHEBI:58349"/>
        <dbReference type="ChEBI" id="CHEBI:65315"/>
        <dbReference type="ChEBI" id="CHEBI:74443"/>
    </reaction>
</comment>
<evidence type="ECO:0000256" key="12">
    <source>
        <dbReference type="PIRNR" id="PIRNR006621"/>
    </source>
</evidence>
<dbReference type="RefSeq" id="WP_135684174.1">
    <property type="nucleotide sequence ID" value="NZ_RQEQ01000073.1"/>
</dbReference>
<dbReference type="InterPro" id="IPR001269">
    <property type="entry name" value="DUS_fam"/>
</dbReference>
<name>A0ABY2NA57_9LEPT</name>
<dbReference type="InterPro" id="IPR035587">
    <property type="entry name" value="DUS-like_FMN-bd"/>
</dbReference>
<evidence type="ECO:0000256" key="11">
    <source>
        <dbReference type="ARBA" id="ARBA00048802"/>
    </source>
</evidence>
<comment type="similarity">
    <text evidence="12">Belongs to the dus family.</text>
</comment>
<evidence type="ECO:0000256" key="9">
    <source>
        <dbReference type="ARBA" id="ARBA00023002"/>
    </source>
</evidence>
<keyword evidence="8" id="KW-0694">RNA-binding</keyword>
<evidence type="ECO:0000256" key="8">
    <source>
        <dbReference type="ARBA" id="ARBA00022884"/>
    </source>
</evidence>
<dbReference type="PANTHER" id="PTHR45846:SF1">
    <property type="entry name" value="TRNA-DIHYDROURIDINE(47) SYNTHASE [NAD(P)(+)]-LIKE"/>
    <property type="match status" value="1"/>
</dbReference>
<dbReference type="PIRSF" id="PIRSF006621">
    <property type="entry name" value="Dus"/>
    <property type="match status" value="1"/>
</dbReference>
<gene>
    <name evidence="14" type="primary">dusB</name>
    <name evidence="14" type="ORF">EHQ90_04145</name>
</gene>
<feature type="domain" description="DUS-like FMN-binding" evidence="13">
    <location>
        <begin position="15"/>
        <end position="296"/>
    </location>
</feature>
<dbReference type="Pfam" id="PF01207">
    <property type="entry name" value="Dus"/>
    <property type="match status" value="1"/>
</dbReference>
<evidence type="ECO:0000256" key="10">
    <source>
        <dbReference type="ARBA" id="ARBA00048205"/>
    </source>
</evidence>
<dbReference type="Proteomes" id="UP000297422">
    <property type="component" value="Unassembled WGS sequence"/>
</dbReference>
<sequence>MIQIGNVSVPGRISLSPMAGISDSPTRRICRKFGAAFSYTEFVNTDEIIHRAPKALRMFHFLPEERPITFQIFGNRLEVIAESAEIIQELKPDIIDLNMGCSTRKVSLRGAGAGLLRRPAHAGKIIEAIKKRVNVPVTAKIRIGWDSENRNYLEVAKILESSGVDALTVHGRTKEMAYTGFADWNAIGEVKANVKIPVFGNGDVKTFREAQEKIKEYKVDGVLIGRNAIGNPWIFSEIKKENLQWSEISSVILQHLSWMIESFGEEFGLVLFRKHLVKYLSGLEFDREWKSQLLELREFNPFEELLLSPRNFSLSALSNESSLLSNKLSSFP</sequence>
<evidence type="ECO:0000256" key="1">
    <source>
        <dbReference type="ARBA" id="ARBA00001917"/>
    </source>
</evidence>
<dbReference type="PANTHER" id="PTHR45846">
    <property type="entry name" value="TRNA-DIHYDROURIDINE(47) SYNTHASE [NAD(P)(+)]-LIKE"/>
    <property type="match status" value="1"/>
</dbReference>
<comment type="function">
    <text evidence="2 12">Catalyzes the synthesis of 5,6-dihydrouridine (D), a modified base found in the D-loop of most tRNAs, via the reduction of the C5-C6 double bond in target uridines.</text>
</comment>
<evidence type="ECO:0000256" key="3">
    <source>
        <dbReference type="ARBA" id="ARBA00022555"/>
    </source>
</evidence>
<accession>A0ABY2NA57</accession>
<dbReference type="InterPro" id="IPR024036">
    <property type="entry name" value="tRNA-dHydroUridine_Synthase_C"/>
</dbReference>
<dbReference type="Gene3D" id="3.20.20.70">
    <property type="entry name" value="Aldolase class I"/>
    <property type="match status" value="1"/>
</dbReference>
<comment type="catalytic activity">
    <reaction evidence="11">
        <text>a 5,6-dihydrouridine in tRNA + NAD(+) = a uridine in tRNA + NADH + H(+)</text>
        <dbReference type="Rhea" id="RHEA:54452"/>
        <dbReference type="Rhea" id="RHEA-COMP:13339"/>
        <dbReference type="Rhea" id="RHEA-COMP:13887"/>
        <dbReference type="ChEBI" id="CHEBI:15378"/>
        <dbReference type="ChEBI" id="CHEBI:57540"/>
        <dbReference type="ChEBI" id="CHEBI:57945"/>
        <dbReference type="ChEBI" id="CHEBI:65315"/>
        <dbReference type="ChEBI" id="CHEBI:74443"/>
    </reaction>
</comment>
<comment type="cofactor">
    <cofactor evidence="1 12">
        <name>FMN</name>
        <dbReference type="ChEBI" id="CHEBI:58210"/>
    </cofactor>
</comment>
<evidence type="ECO:0000256" key="6">
    <source>
        <dbReference type="ARBA" id="ARBA00022694"/>
    </source>
</evidence>
<keyword evidence="3" id="KW-0820">tRNA-binding</keyword>
<evidence type="ECO:0000256" key="7">
    <source>
        <dbReference type="ARBA" id="ARBA00022857"/>
    </source>
</evidence>
<dbReference type="SUPFAM" id="SSF51395">
    <property type="entry name" value="FMN-linked oxidoreductases"/>
    <property type="match status" value="1"/>
</dbReference>
<dbReference type="InterPro" id="IPR004652">
    <property type="entry name" value="DusB-like"/>
</dbReference>
<dbReference type="PROSITE" id="PS01136">
    <property type="entry name" value="UPF0034"/>
    <property type="match status" value="1"/>
</dbReference>
<evidence type="ECO:0000313" key="15">
    <source>
        <dbReference type="Proteomes" id="UP000297422"/>
    </source>
</evidence>
<keyword evidence="9 12" id="KW-0560">Oxidoreductase</keyword>
<evidence type="ECO:0000256" key="4">
    <source>
        <dbReference type="ARBA" id="ARBA00022630"/>
    </source>
</evidence>
<reference evidence="15" key="1">
    <citation type="journal article" date="2019" name="PLoS Negl. Trop. Dis.">
        <title>Revisiting the worldwide diversity of Leptospira species in the environment.</title>
        <authorList>
            <person name="Vincent A.T."/>
            <person name="Schiettekatte O."/>
            <person name="Bourhy P."/>
            <person name="Veyrier F.J."/>
            <person name="Picardeau M."/>
        </authorList>
    </citation>
    <scope>NUCLEOTIDE SEQUENCE [LARGE SCALE GENOMIC DNA]</scope>
    <source>
        <strain evidence="15">201702407</strain>
    </source>
</reference>
<dbReference type="Gene3D" id="1.10.1200.80">
    <property type="entry name" value="Putative flavin oxidoreducatase, domain 2"/>
    <property type="match status" value="1"/>
</dbReference>
<proteinExistence type="inferred from homology"/>
<organism evidence="14 15">
    <name type="scientific">Leptospira stimsonii</name>
    <dbReference type="NCBI Taxonomy" id="2202203"/>
    <lineage>
        <taxon>Bacteria</taxon>
        <taxon>Pseudomonadati</taxon>
        <taxon>Spirochaetota</taxon>
        <taxon>Spirochaetia</taxon>
        <taxon>Leptospirales</taxon>
        <taxon>Leptospiraceae</taxon>
        <taxon>Leptospira</taxon>
    </lineage>
</organism>
<dbReference type="InterPro" id="IPR018517">
    <property type="entry name" value="tRNA_hU_synthase_CS"/>
</dbReference>
<protein>
    <recommendedName>
        <fullName evidence="12">tRNA-dihydrouridine synthase</fullName>
        <ecNumber evidence="12">1.3.1.-</ecNumber>
    </recommendedName>
</protein>
<keyword evidence="6 12" id="KW-0819">tRNA processing</keyword>
<dbReference type="EC" id="1.3.1.-" evidence="12"/>
<keyword evidence="7" id="KW-0521">NADP</keyword>
<dbReference type="NCBIfam" id="TIGR00737">
    <property type="entry name" value="nifR3_yhdG"/>
    <property type="match status" value="1"/>
</dbReference>
<evidence type="ECO:0000259" key="13">
    <source>
        <dbReference type="Pfam" id="PF01207"/>
    </source>
</evidence>
<evidence type="ECO:0000256" key="2">
    <source>
        <dbReference type="ARBA" id="ARBA00002790"/>
    </source>
</evidence>
<keyword evidence="4 12" id="KW-0285">Flavoprotein</keyword>
<keyword evidence="15" id="KW-1185">Reference proteome</keyword>
<dbReference type="InterPro" id="IPR013785">
    <property type="entry name" value="Aldolase_TIM"/>
</dbReference>